<evidence type="ECO:0000256" key="2">
    <source>
        <dbReference type="ARBA" id="ARBA00012438"/>
    </source>
</evidence>
<dbReference type="PANTHER" id="PTHR43711:SF31">
    <property type="entry name" value="HISTIDINE KINASE"/>
    <property type="match status" value="1"/>
</dbReference>
<evidence type="ECO:0000259" key="8">
    <source>
        <dbReference type="PROSITE" id="PS50112"/>
    </source>
</evidence>
<evidence type="ECO:0000256" key="4">
    <source>
        <dbReference type="ARBA" id="ARBA00022679"/>
    </source>
</evidence>
<dbReference type="PROSITE" id="PS50109">
    <property type="entry name" value="HIS_KIN"/>
    <property type="match status" value="1"/>
</dbReference>
<dbReference type="Gene3D" id="1.10.287.130">
    <property type="match status" value="1"/>
</dbReference>
<dbReference type="SMART" id="SM00065">
    <property type="entry name" value="GAF"/>
    <property type="match status" value="2"/>
</dbReference>
<dbReference type="Gene3D" id="3.30.565.10">
    <property type="entry name" value="Histidine kinase-like ATPase, C-terminal domain"/>
    <property type="match status" value="1"/>
</dbReference>
<comment type="catalytic activity">
    <reaction evidence="1">
        <text>ATP + protein L-histidine = ADP + protein N-phospho-L-histidine.</text>
        <dbReference type="EC" id="2.7.13.3"/>
    </reaction>
</comment>
<dbReference type="InterPro" id="IPR003018">
    <property type="entry name" value="GAF"/>
</dbReference>
<name>A0ABP9WU89_9CHLR</name>
<comment type="caution">
    <text evidence="9">The sequence shown here is derived from an EMBL/GenBank/DDBJ whole genome shotgun (WGS) entry which is preliminary data.</text>
</comment>
<dbReference type="InterPro" id="IPR003661">
    <property type="entry name" value="HisK_dim/P_dom"/>
</dbReference>
<organism evidence="9 10">
    <name type="scientific">Herpetosiphon gulosus</name>
    <dbReference type="NCBI Taxonomy" id="1973496"/>
    <lineage>
        <taxon>Bacteria</taxon>
        <taxon>Bacillati</taxon>
        <taxon>Chloroflexota</taxon>
        <taxon>Chloroflexia</taxon>
        <taxon>Herpetosiphonales</taxon>
        <taxon>Herpetosiphonaceae</taxon>
        <taxon>Herpetosiphon</taxon>
    </lineage>
</organism>
<dbReference type="InterPro" id="IPR050736">
    <property type="entry name" value="Sensor_HK_Regulatory"/>
</dbReference>
<accession>A0ABP9WU89</accession>
<dbReference type="SUPFAM" id="SSF55781">
    <property type="entry name" value="GAF domain-like"/>
    <property type="match status" value="2"/>
</dbReference>
<dbReference type="SMART" id="SM00388">
    <property type="entry name" value="HisKA"/>
    <property type="match status" value="1"/>
</dbReference>
<evidence type="ECO:0000259" key="7">
    <source>
        <dbReference type="PROSITE" id="PS50109"/>
    </source>
</evidence>
<dbReference type="InterPro" id="IPR029016">
    <property type="entry name" value="GAF-like_dom_sf"/>
</dbReference>
<feature type="domain" description="PAS" evidence="8">
    <location>
        <begin position="521"/>
        <end position="576"/>
    </location>
</feature>
<evidence type="ECO:0000313" key="10">
    <source>
        <dbReference type="Proteomes" id="UP001428290"/>
    </source>
</evidence>
<dbReference type="SMART" id="SM00387">
    <property type="entry name" value="HATPase_c"/>
    <property type="match status" value="1"/>
</dbReference>
<dbReference type="InterPro" id="IPR004358">
    <property type="entry name" value="Sig_transdc_His_kin-like_C"/>
</dbReference>
<dbReference type="Pfam" id="PF13185">
    <property type="entry name" value="GAF_2"/>
    <property type="match status" value="1"/>
</dbReference>
<keyword evidence="4" id="KW-0808">Transferase</keyword>
<dbReference type="Gene3D" id="3.30.450.40">
    <property type="match status" value="2"/>
</dbReference>
<dbReference type="InterPro" id="IPR000014">
    <property type="entry name" value="PAS"/>
</dbReference>
<dbReference type="SUPFAM" id="SSF47384">
    <property type="entry name" value="Homodimeric domain of signal transducing histidine kinase"/>
    <property type="match status" value="1"/>
</dbReference>
<evidence type="ECO:0000256" key="1">
    <source>
        <dbReference type="ARBA" id="ARBA00000085"/>
    </source>
</evidence>
<dbReference type="PRINTS" id="PR00344">
    <property type="entry name" value="BCTRLSENSOR"/>
</dbReference>
<keyword evidence="5 9" id="KW-0418">Kinase</keyword>
<dbReference type="Pfam" id="PF08448">
    <property type="entry name" value="PAS_4"/>
    <property type="match status" value="1"/>
</dbReference>
<dbReference type="PANTHER" id="PTHR43711">
    <property type="entry name" value="TWO-COMPONENT HISTIDINE KINASE"/>
    <property type="match status" value="1"/>
</dbReference>
<dbReference type="CDD" id="cd00130">
    <property type="entry name" value="PAS"/>
    <property type="match status" value="1"/>
</dbReference>
<dbReference type="GO" id="GO:0016301">
    <property type="term" value="F:kinase activity"/>
    <property type="evidence" value="ECO:0007669"/>
    <property type="project" value="UniProtKB-KW"/>
</dbReference>
<evidence type="ECO:0000256" key="3">
    <source>
        <dbReference type="ARBA" id="ARBA00022553"/>
    </source>
</evidence>
<proteinExistence type="predicted"/>
<dbReference type="InterPro" id="IPR005467">
    <property type="entry name" value="His_kinase_dom"/>
</dbReference>
<evidence type="ECO:0000313" key="9">
    <source>
        <dbReference type="EMBL" id="GAA5526762.1"/>
    </source>
</evidence>
<keyword evidence="3" id="KW-0597">Phosphoprotein</keyword>
<dbReference type="EC" id="2.7.13.3" evidence="2"/>
<dbReference type="RefSeq" id="WP_345720402.1">
    <property type="nucleotide sequence ID" value="NZ_BAABRU010000002.1"/>
</dbReference>
<dbReference type="InterPro" id="IPR036890">
    <property type="entry name" value="HATPase_C_sf"/>
</dbReference>
<evidence type="ECO:0000256" key="5">
    <source>
        <dbReference type="ARBA" id="ARBA00022777"/>
    </source>
</evidence>
<dbReference type="PROSITE" id="PS50112">
    <property type="entry name" value="PAS"/>
    <property type="match status" value="1"/>
</dbReference>
<keyword evidence="6" id="KW-0902">Two-component regulatory system</keyword>
<dbReference type="InterPro" id="IPR003594">
    <property type="entry name" value="HATPase_dom"/>
</dbReference>
<dbReference type="InterPro" id="IPR036097">
    <property type="entry name" value="HisK_dim/P_sf"/>
</dbReference>
<dbReference type="CDD" id="cd00082">
    <property type="entry name" value="HisKA"/>
    <property type="match status" value="1"/>
</dbReference>
<dbReference type="SUPFAM" id="SSF55874">
    <property type="entry name" value="ATPase domain of HSP90 chaperone/DNA topoisomerase II/histidine kinase"/>
    <property type="match status" value="1"/>
</dbReference>
<dbReference type="InterPro" id="IPR013656">
    <property type="entry name" value="PAS_4"/>
</dbReference>
<dbReference type="SUPFAM" id="SSF55785">
    <property type="entry name" value="PYP-like sensor domain (PAS domain)"/>
    <property type="match status" value="1"/>
</dbReference>
<dbReference type="Pfam" id="PF00512">
    <property type="entry name" value="HisKA"/>
    <property type="match status" value="1"/>
</dbReference>
<reference evidence="9 10" key="1">
    <citation type="submission" date="2024-02" db="EMBL/GenBank/DDBJ databases">
        <title>Herpetosiphon gulosus NBRC 112829.</title>
        <authorList>
            <person name="Ichikawa N."/>
            <person name="Katano-Makiyama Y."/>
            <person name="Hidaka K."/>
        </authorList>
    </citation>
    <scope>NUCLEOTIDE SEQUENCE [LARGE SCALE GENOMIC DNA]</scope>
    <source>
        <strain evidence="9 10">NBRC 112829</strain>
    </source>
</reference>
<dbReference type="Pfam" id="PF02518">
    <property type="entry name" value="HATPase_c"/>
    <property type="match status" value="1"/>
</dbReference>
<dbReference type="EMBL" id="BAABRU010000002">
    <property type="protein sequence ID" value="GAA5526762.1"/>
    <property type="molecule type" value="Genomic_DNA"/>
</dbReference>
<dbReference type="InterPro" id="IPR035965">
    <property type="entry name" value="PAS-like_dom_sf"/>
</dbReference>
<sequence length="884" mass="98206">MQKTSTPQLRQFLIDNAEQVIARWVHRLGTAVPKNGVHFPSVHVRRLYELLLTLPAEQTDLELALVELGIDWHAFELTTLIQLSFQLRPAIVDVLQTHKLTRWQSSNELDQLVERCTILLTNHHNTTVQAELREQVAQAEYLLDHQAQMASESDYFALQMSTLYELSQAMSASLDREILEDIGPRILSAFTVERCAIVLRIDDDTWMIEHAWGDDWATLTGQPLDPENLPAALKLATAQGMVQLQPMVEPNSTSWMIDNQGALFVPLRQENNMLGCLVAQGSTLIERIDDVMMNLWRTVANQIVVTLQNIRLYSTVQQLNADLERKVAERTAELSEERDRLEAIADIARDISTLEIDVLLNRILQALANLTGVQHGSVMLIDAATGLLVDRATLAGISHTLGSRRFQIGEGLVGWIAQHRQPALVNDVTNDDRWVQVDAFGQEVGKNTGSLVGMPLIAGDDIVGVLMLSHPKSHFFNQSHMRLLKAIAGEIAIAIYNAQLYEYLAERTIKLSTMLRHQEEVSSQNNAILQSLNDAVIVFNLDRNIILANAAAEAILDRPLDELVTQSFDELLESLHIKLPGDPLGAVLNNPDVAQTQGIIIKRATQSISVTLVPVMTERGELLGACLIGRDITREVESDRLKTEFIGTVSHELRTPMTSIKGYTQLLAMGSLGEVNSTQKEFLNTIAHNSERMIAIINDLLDITKIETGSVELQMARLMVADVMSSVVGNARAEITQRQQEFSLSLAPNLPNIWSDIERIRQVASNVLSNAIKYTPNGGKISVKAFEINVNDIPSKQREGLQVGRRYIALAVQDSGVGIDPSEHEKVFDRFYRTENPLKIEAGGTGLGLSLVRPLIQLMGGRIWLESVVNQGTTFTFIMPVAAD</sequence>
<feature type="domain" description="Histidine kinase" evidence="7">
    <location>
        <begin position="648"/>
        <end position="883"/>
    </location>
</feature>
<dbReference type="SMART" id="SM00091">
    <property type="entry name" value="PAS"/>
    <property type="match status" value="1"/>
</dbReference>
<keyword evidence="10" id="KW-1185">Reference proteome</keyword>
<gene>
    <name evidence="9" type="primary">rcsC_1</name>
    <name evidence="9" type="ORF">Hgul01_00542</name>
</gene>
<protein>
    <recommendedName>
        <fullName evidence="2">histidine kinase</fullName>
        <ecNumber evidence="2">2.7.13.3</ecNumber>
    </recommendedName>
</protein>
<evidence type="ECO:0000256" key="6">
    <source>
        <dbReference type="ARBA" id="ARBA00023012"/>
    </source>
</evidence>
<dbReference type="Proteomes" id="UP001428290">
    <property type="component" value="Unassembled WGS sequence"/>
</dbReference>
<dbReference type="Gene3D" id="3.30.450.20">
    <property type="entry name" value="PAS domain"/>
    <property type="match status" value="1"/>
</dbReference>